<comment type="caution">
    <text evidence="4">The sequence shown here is derived from an EMBL/GenBank/DDBJ whole genome shotgun (WGS) entry which is preliminary data.</text>
</comment>
<dbReference type="InterPro" id="IPR001789">
    <property type="entry name" value="Sig_transdc_resp-reg_receiver"/>
</dbReference>
<accession>A0A3M8DBW2</accession>
<feature type="domain" description="HTH LytTR-type" evidence="3">
    <location>
        <begin position="143"/>
        <end position="249"/>
    </location>
</feature>
<dbReference type="OrthoDB" id="9809318at2"/>
<dbReference type="Gene3D" id="2.40.50.40">
    <property type="match status" value="1"/>
</dbReference>
<dbReference type="InterPro" id="IPR007492">
    <property type="entry name" value="LytTR_DNA-bd_dom"/>
</dbReference>
<organism evidence="4 5">
    <name type="scientific">Brevibacillus fluminis</name>
    <dbReference type="NCBI Taxonomy" id="511487"/>
    <lineage>
        <taxon>Bacteria</taxon>
        <taxon>Bacillati</taxon>
        <taxon>Bacillota</taxon>
        <taxon>Bacilli</taxon>
        <taxon>Bacillales</taxon>
        <taxon>Paenibacillaceae</taxon>
        <taxon>Brevibacillus</taxon>
    </lineage>
</organism>
<keyword evidence="5" id="KW-1185">Reference proteome</keyword>
<name>A0A3M8DBW2_9BACL</name>
<dbReference type="Gene3D" id="2.20.25.10">
    <property type="match status" value="1"/>
</dbReference>
<dbReference type="SMART" id="SM00448">
    <property type="entry name" value="REC"/>
    <property type="match status" value="1"/>
</dbReference>
<dbReference type="GO" id="GO:0003677">
    <property type="term" value="F:DNA binding"/>
    <property type="evidence" value="ECO:0007669"/>
    <property type="project" value="UniProtKB-KW"/>
</dbReference>
<dbReference type="PANTHER" id="PTHR37299:SF1">
    <property type="entry name" value="STAGE 0 SPORULATION PROTEIN A HOMOLOG"/>
    <property type="match status" value="1"/>
</dbReference>
<proteinExistence type="predicted"/>
<keyword evidence="1" id="KW-0597">Phosphoprotein</keyword>
<dbReference type="Pfam" id="PF04397">
    <property type="entry name" value="LytTR"/>
    <property type="match status" value="1"/>
</dbReference>
<dbReference type="PROSITE" id="PS50110">
    <property type="entry name" value="RESPONSE_REGULATORY"/>
    <property type="match status" value="1"/>
</dbReference>
<dbReference type="InterPro" id="IPR011006">
    <property type="entry name" value="CheY-like_superfamily"/>
</dbReference>
<evidence type="ECO:0000313" key="4">
    <source>
        <dbReference type="EMBL" id="RNB85109.1"/>
    </source>
</evidence>
<feature type="domain" description="Response regulatory" evidence="2">
    <location>
        <begin position="4"/>
        <end position="118"/>
    </location>
</feature>
<dbReference type="CDD" id="cd17532">
    <property type="entry name" value="REC_LytTR_AlgR-like"/>
    <property type="match status" value="1"/>
</dbReference>
<reference evidence="4 5" key="1">
    <citation type="submission" date="2018-10" db="EMBL/GenBank/DDBJ databases">
        <title>Phylogenomics of Brevibacillus.</title>
        <authorList>
            <person name="Dunlap C."/>
        </authorList>
    </citation>
    <scope>NUCLEOTIDE SEQUENCE [LARGE SCALE GENOMIC DNA]</scope>
    <source>
        <strain evidence="4 5">JCM 15716</strain>
    </source>
</reference>
<keyword evidence="4" id="KW-0238">DNA-binding</keyword>
<sequence>MRIRVMIAEDERLAREELAYLLAQEEEIELLPNATNGRELVELVAAHEPDVVFLDIKMPEMEGIQAARMLAARKRQPLLVFCTAYENYALEAFGVNAVDYLLKPIEPHRLQQTLTRVRGRLQSAQPPQAPQGTLPQSTRVAKLLLDDGERFNVIDPEAILYAMRDDRVIQIYTATQCYTSKMTLQQLEDKMKAHPFFRIHRSYLVNILYVAEIAPWFNGAYNLTLKDAKRTQLPVSRSYAKELLKLLEGS</sequence>
<dbReference type="Gene3D" id="3.40.50.2300">
    <property type="match status" value="1"/>
</dbReference>
<evidence type="ECO:0000259" key="3">
    <source>
        <dbReference type="PROSITE" id="PS50930"/>
    </source>
</evidence>
<dbReference type="SMART" id="SM00850">
    <property type="entry name" value="LytTR"/>
    <property type="match status" value="1"/>
</dbReference>
<dbReference type="AlphaFoldDB" id="A0A3M8DBW2"/>
<dbReference type="InterPro" id="IPR046947">
    <property type="entry name" value="LytR-like"/>
</dbReference>
<evidence type="ECO:0000256" key="1">
    <source>
        <dbReference type="PROSITE-ProRule" id="PRU00169"/>
    </source>
</evidence>
<dbReference type="GO" id="GO:0000156">
    <property type="term" value="F:phosphorelay response regulator activity"/>
    <property type="evidence" value="ECO:0007669"/>
    <property type="project" value="InterPro"/>
</dbReference>
<protein>
    <submittedName>
        <fullName evidence="4">DNA-binding response regulator</fullName>
    </submittedName>
</protein>
<dbReference type="Pfam" id="PF00072">
    <property type="entry name" value="Response_reg"/>
    <property type="match status" value="1"/>
</dbReference>
<dbReference type="EMBL" id="RHHQ01000015">
    <property type="protein sequence ID" value="RNB85109.1"/>
    <property type="molecule type" value="Genomic_DNA"/>
</dbReference>
<dbReference type="RefSeq" id="WP_122919594.1">
    <property type="nucleotide sequence ID" value="NZ_RHHQ01000015.1"/>
</dbReference>
<dbReference type="SUPFAM" id="SSF52172">
    <property type="entry name" value="CheY-like"/>
    <property type="match status" value="1"/>
</dbReference>
<gene>
    <name evidence="4" type="ORF">EDM56_19570</name>
</gene>
<dbReference type="PROSITE" id="PS50930">
    <property type="entry name" value="HTH_LYTTR"/>
    <property type="match status" value="1"/>
</dbReference>
<dbReference type="Proteomes" id="UP000271031">
    <property type="component" value="Unassembled WGS sequence"/>
</dbReference>
<evidence type="ECO:0000313" key="5">
    <source>
        <dbReference type="Proteomes" id="UP000271031"/>
    </source>
</evidence>
<feature type="modified residue" description="4-aspartylphosphate" evidence="1">
    <location>
        <position position="55"/>
    </location>
</feature>
<evidence type="ECO:0000259" key="2">
    <source>
        <dbReference type="PROSITE" id="PS50110"/>
    </source>
</evidence>
<dbReference type="PANTHER" id="PTHR37299">
    <property type="entry name" value="TRANSCRIPTIONAL REGULATOR-RELATED"/>
    <property type="match status" value="1"/>
</dbReference>